<keyword evidence="2" id="KW-1133">Transmembrane helix</keyword>
<comment type="caution">
    <text evidence="3">The sequence shown here is derived from an EMBL/GenBank/DDBJ whole genome shotgun (WGS) entry which is preliminary data.</text>
</comment>
<feature type="transmembrane region" description="Helical" evidence="2">
    <location>
        <begin position="184"/>
        <end position="205"/>
    </location>
</feature>
<keyword evidence="4" id="KW-1185">Reference proteome</keyword>
<sequence>MTTTSTPPDVHRGGAPAADARPTVPPAPPARPGLTPEQRRVKALARFATSITVFNILGHLLLGFEQAPITPIVVILVSYATALLFEFMDAWVTGRTPTYQGGVKALVVFLLPAHITGLACGMLLWGNESLWPYIFAVTVGNASKYLVRLRVNGKVRHVFNPSNTGIVVVLLLFPWVGIAPPYHFTSFTTGTLDWLLPLGVLMAGTMLNAKLTGKMPLILAWLGAFVLQAVLRWLLLDHALLGALAPMTGLAFILFTNYMITDPGSTPFVKRNQVVFGVTAAVIYAVLVVAGISFGLFFALVAACVLRAVVLVVASKRSGSAQTATLPAAPAAVRS</sequence>
<feature type="transmembrane region" description="Helical" evidence="2">
    <location>
        <begin position="296"/>
        <end position="314"/>
    </location>
</feature>
<dbReference type="EMBL" id="JACHMO010000001">
    <property type="protein sequence ID" value="MBB5803916.1"/>
    <property type="molecule type" value="Genomic_DNA"/>
</dbReference>
<evidence type="ECO:0000313" key="3">
    <source>
        <dbReference type="EMBL" id="MBB5803916.1"/>
    </source>
</evidence>
<feature type="transmembrane region" description="Helical" evidence="2">
    <location>
        <begin position="217"/>
        <end position="235"/>
    </location>
</feature>
<name>A0A7W9HL09_9PSEU</name>
<evidence type="ECO:0000256" key="1">
    <source>
        <dbReference type="SAM" id="MobiDB-lite"/>
    </source>
</evidence>
<feature type="region of interest" description="Disordered" evidence="1">
    <location>
        <begin position="1"/>
        <end position="36"/>
    </location>
</feature>
<dbReference type="Proteomes" id="UP000552097">
    <property type="component" value="Unassembled WGS sequence"/>
</dbReference>
<evidence type="ECO:0008006" key="5">
    <source>
        <dbReference type="Google" id="ProtNLM"/>
    </source>
</evidence>
<evidence type="ECO:0000256" key="2">
    <source>
        <dbReference type="SAM" id="Phobius"/>
    </source>
</evidence>
<feature type="transmembrane region" description="Helical" evidence="2">
    <location>
        <begin position="43"/>
        <end position="62"/>
    </location>
</feature>
<dbReference type="RefSeq" id="WP_221483553.1">
    <property type="nucleotide sequence ID" value="NZ_JACHMO010000001.1"/>
</dbReference>
<gene>
    <name evidence="3" type="ORF">F4560_003684</name>
</gene>
<feature type="transmembrane region" description="Helical" evidence="2">
    <location>
        <begin position="68"/>
        <end position="85"/>
    </location>
</feature>
<feature type="transmembrane region" description="Helical" evidence="2">
    <location>
        <begin position="130"/>
        <end position="147"/>
    </location>
</feature>
<feature type="transmembrane region" description="Helical" evidence="2">
    <location>
        <begin position="159"/>
        <end position="178"/>
    </location>
</feature>
<dbReference type="AlphaFoldDB" id="A0A7W9HL09"/>
<organism evidence="3 4">
    <name type="scientific">Saccharothrix ecbatanensis</name>
    <dbReference type="NCBI Taxonomy" id="1105145"/>
    <lineage>
        <taxon>Bacteria</taxon>
        <taxon>Bacillati</taxon>
        <taxon>Actinomycetota</taxon>
        <taxon>Actinomycetes</taxon>
        <taxon>Pseudonocardiales</taxon>
        <taxon>Pseudonocardiaceae</taxon>
        <taxon>Saccharothrix</taxon>
    </lineage>
</organism>
<feature type="transmembrane region" description="Helical" evidence="2">
    <location>
        <begin position="105"/>
        <end position="124"/>
    </location>
</feature>
<reference evidence="3 4" key="1">
    <citation type="submission" date="2020-08" db="EMBL/GenBank/DDBJ databases">
        <title>Sequencing the genomes of 1000 actinobacteria strains.</title>
        <authorList>
            <person name="Klenk H.-P."/>
        </authorList>
    </citation>
    <scope>NUCLEOTIDE SEQUENCE [LARGE SCALE GENOMIC DNA]</scope>
    <source>
        <strain evidence="3 4">DSM 45486</strain>
    </source>
</reference>
<feature type="transmembrane region" description="Helical" evidence="2">
    <location>
        <begin position="272"/>
        <end position="290"/>
    </location>
</feature>
<keyword evidence="2" id="KW-0812">Transmembrane</keyword>
<protein>
    <recommendedName>
        <fullName evidence="5">Enediyne biosynthesis protein UnbU</fullName>
    </recommendedName>
</protein>
<keyword evidence="2" id="KW-0472">Membrane</keyword>
<accession>A0A7W9HL09</accession>
<evidence type="ECO:0000313" key="4">
    <source>
        <dbReference type="Proteomes" id="UP000552097"/>
    </source>
</evidence>
<proteinExistence type="predicted"/>
<feature type="transmembrane region" description="Helical" evidence="2">
    <location>
        <begin position="241"/>
        <end position="260"/>
    </location>
</feature>